<dbReference type="SFLD" id="SFLDS00003">
    <property type="entry name" value="Haloacid_Dehalogenase"/>
    <property type="match status" value="1"/>
</dbReference>
<dbReference type="Gene3D" id="3.30.360.10">
    <property type="entry name" value="Dihydrodipicolinate Reductase, domain 2"/>
    <property type="match status" value="1"/>
</dbReference>
<dbReference type="InterPro" id="IPR036291">
    <property type="entry name" value="NAD(P)-bd_dom_sf"/>
</dbReference>
<evidence type="ECO:0000259" key="2">
    <source>
        <dbReference type="Pfam" id="PF04539"/>
    </source>
</evidence>
<feature type="domain" description="GFO/IDH/MocA-like oxidoreductase" evidence="4">
    <location>
        <begin position="378"/>
        <end position="474"/>
    </location>
</feature>
<dbReference type="InterPro" id="IPR036412">
    <property type="entry name" value="HAD-like_sf"/>
</dbReference>
<dbReference type="GO" id="GO:0003677">
    <property type="term" value="F:DNA binding"/>
    <property type="evidence" value="ECO:0007669"/>
    <property type="project" value="InterPro"/>
</dbReference>
<dbReference type="SUPFAM" id="SSF51735">
    <property type="entry name" value="NAD(P)-binding Rossmann-fold domains"/>
    <property type="match status" value="1"/>
</dbReference>
<dbReference type="SUPFAM" id="SSF55347">
    <property type="entry name" value="Glyceraldehyde-3-phosphate dehydrogenase-like, C-terminal domain"/>
    <property type="match status" value="1"/>
</dbReference>
<feature type="domain" description="RNA polymerase sigma-70 region 2" evidence="3">
    <location>
        <begin position="704"/>
        <end position="761"/>
    </location>
</feature>
<feature type="domain" description="RNA polymerase sigma-70 region 3" evidence="2">
    <location>
        <begin position="785"/>
        <end position="830"/>
    </location>
</feature>
<dbReference type="NCBIfam" id="TIGR01549">
    <property type="entry name" value="HAD-SF-IA-v1"/>
    <property type="match status" value="1"/>
</dbReference>
<dbReference type="Pfam" id="PF13419">
    <property type="entry name" value="HAD_2"/>
    <property type="match status" value="1"/>
</dbReference>
<reference evidence="5 6" key="1">
    <citation type="submission" date="2018-08" db="EMBL/GenBank/DDBJ databases">
        <title>A genome reference for cultivated species of the human gut microbiota.</title>
        <authorList>
            <person name="Zou Y."/>
            <person name="Xue W."/>
            <person name="Luo G."/>
        </authorList>
    </citation>
    <scope>NUCLEOTIDE SEQUENCE [LARGE SCALE GENOMIC DNA]</scope>
    <source>
        <strain evidence="5 6">TM10-1AC</strain>
    </source>
</reference>
<gene>
    <name evidence="5" type="ORF">DXD91_08285</name>
</gene>
<dbReference type="InterPro" id="IPR023214">
    <property type="entry name" value="HAD_sf"/>
</dbReference>
<dbReference type="EMBL" id="QSOE01000046">
    <property type="protein sequence ID" value="RGI87370.1"/>
    <property type="molecule type" value="Genomic_DNA"/>
</dbReference>
<dbReference type="GO" id="GO:0006352">
    <property type="term" value="P:DNA-templated transcription initiation"/>
    <property type="evidence" value="ECO:0007669"/>
    <property type="project" value="InterPro"/>
</dbReference>
<dbReference type="Gene3D" id="3.40.50.1000">
    <property type="entry name" value="HAD superfamily/HAD-like"/>
    <property type="match status" value="1"/>
</dbReference>
<dbReference type="InterPro" id="IPR013324">
    <property type="entry name" value="RNA_pol_sigma_r3/r4-like"/>
</dbReference>
<evidence type="ECO:0000259" key="1">
    <source>
        <dbReference type="Pfam" id="PF01408"/>
    </source>
</evidence>
<dbReference type="InterPro" id="IPR000683">
    <property type="entry name" value="Gfo/Idh/MocA-like_OxRdtase_N"/>
</dbReference>
<dbReference type="InterPro" id="IPR036388">
    <property type="entry name" value="WH-like_DNA-bd_sf"/>
</dbReference>
<comment type="caution">
    <text evidence="5">The sequence shown here is derived from an EMBL/GenBank/DDBJ whole genome shotgun (WGS) entry which is preliminary data.</text>
</comment>
<dbReference type="GO" id="GO:0016787">
    <property type="term" value="F:hydrolase activity"/>
    <property type="evidence" value="ECO:0007669"/>
    <property type="project" value="UniProtKB-KW"/>
</dbReference>
<dbReference type="Pfam" id="PF04542">
    <property type="entry name" value="Sigma70_r2"/>
    <property type="match status" value="1"/>
</dbReference>
<dbReference type="InterPro" id="IPR006439">
    <property type="entry name" value="HAD-SF_hydro_IA"/>
</dbReference>
<dbReference type="GO" id="GO:0000166">
    <property type="term" value="F:nucleotide binding"/>
    <property type="evidence" value="ECO:0007669"/>
    <property type="project" value="InterPro"/>
</dbReference>
<dbReference type="PANTHER" id="PTHR43054">
    <property type="match status" value="1"/>
</dbReference>
<dbReference type="FunFam" id="3.40.50.1000:FF:000022">
    <property type="entry name" value="Phosphoglycolate phosphatase"/>
    <property type="match status" value="1"/>
</dbReference>
<dbReference type="InterPro" id="IPR007627">
    <property type="entry name" value="RNA_pol_sigma70_r2"/>
</dbReference>
<accession>A0A374NNF8</accession>
<dbReference type="GO" id="GO:0003700">
    <property type="term" value="F:DNA-binding transcription factor activity"/>
    <property type="evidence" value="ECO:0007669"/>
    <property type="project" value="InterPro"/>
</dbReference>
<dbReference type="Pfam" id="PF22725">
    <property type="entry name" value="GFO_IDH_MocA_C3"/>
    <property type="match status" value="1"/>
</dbReference>
<dbReference type="SUPFAM" id="SSF88946">
    <property type="entry name" value="Sigma2 domain of RNA polymerase sigma factors"/>
    <property type="match status" value="1"/>
</dbReference>
<dbReference type="AlphaFoldDB" id="A0A374NNF8"/>
<evidence type="ECO:0000259" key="3">
    <source>
        <dbReference type="Pfam" id="PF04542"/>
    </source>
</evidence>
<protein>
    <submittedName>
        <fullName evidence="5">HAD family hydrolase</fullName>
    </submittedName>
</protein>
<dbReference type="SFLD" id="SFLDG01135">
    <property type="entry name" value="C1.5.6:_HAD__Beta-PGM__Phospha"/>
    <property type="match status" value="1"/>
</dbReference>
<evidence type="ECO:0000313" key="6">
    <source>
        <dbReference type="Proteomes" id="UP000262524"/>
    </source>
</evidence>
<dbReference type="Gene3D" id="3.40.50.720">
    <property type="entry name" value="NAD(P)-binding Rossmann-like Domain"/>
    <property type="match status" value="1"/>
</dbReference>
<keyword evidence="5" id="KW-0378">Hydrolase</keyword>
<proteinExistence type="predicted"/>
<dbReference type="SFLD" id="SFLDG01129">
    <property type="entry name" value="C1.5:_HAD__Beta-PGM__Phosphata"/>
    <property type="match status" value="1"/>
</dbReference>
<dbReference type="SUPFAM" id="SSF88659">
    <property type="entry name" value="Sigma3 and sigma4 domains of RNA polymerase sigma factors"/>
    <property type="match status" value="1"/>
</dbReference>
<organism evidence="5 6">
    <name type="scientific">Anaerobutyricum hallii</name>
    <dbReference type="NCBI Taxonomy" id="39488"/>
    <lineage>
        <taxon>Bacteria</taxon>
        <taxon>Bacillati</taxon>
        <taxon>Bacillota</taxon>
        <taxon>Clostridia</taxon>
        <taxon>Lachnospirales</taxon>
        <taxon>Lachnospiraceae</taxon>
        <taxon>Anaerobutyricum</taxon>
    </lineage>
</organism>
<dbReference type="CDD" id="cd04302">
    <property type="entry name" value="HAD_5NT"/>
    <property type="match status" value="1"/>
</dbReference>
<feature type="domain" description="Gfo/Idh/MocA-like oxidoreductase N-terminal" evidence="1">
    <location>
        <begin position="242"/>
        <end position="359"/>
    </location>
</feature>
<dbReference type="InterPro" id="IPR007624">
    <property type="entry name" value="RNA_pol_sigma70_r3"/>
</dbReference>
<evidence type="ECO:0000313" key="5">
    <source>
        <dbReference type="EMBL" id="RGI87370.1"/>
    </source>
</evidence>
<dbReference type="PANTHER" id="PTHR43054:SF1">
    <property type="entry name" value="SCYLLO-INOSITOL 2-DEHYDROGENASE (NADP(+)) IOLU"/>
    <property type="match status" value="1"/>
</dbReference>
<dbReference type="Gene3D" id="1.10.601.10">
    <property type="entry name" value="RNA Polymerase Primary Sigma Factor"/>
    <property type="match status" value="1"/>
</dbReference>
<dbReference type="Gene3D" id="1.10.150.240">
    <property type="entry name" value="Putative phosphatase, domain 2"/>
    <property type="match status" value="1"/>
</dbReference>
<dbReference type="SUPFAM" id="SSF56784">
    <property type="entry name" value="HAD-like"/>
    <property type="match status" value="1"/>
</dbReference>
<name>A0A374NNF8_9FIRM</name>
<dbReference type="InterPro" id="IPR041492">
    <property type="entry name" value="HAD_2"/>
</dbReference>
<sequence length="837" mass="95485">MKQYLLFDLDGTLTDPMVGITSSVQYALEKFGIHVKYLKDLIPFIGPPLDDSFQEFYGLSKEDAGKAVEYYREYFAPKGIFENEVYPGIPEMLSRLVEAGFTLIVATSKPAVFAKQILEHFGLSDYFSFVGGSELDGTRKRKAEVIGYILETCEIKPQDAIMIGDRKHDIEGAKLCGLESVGVLYGYGSEEELSKAGADHIIKDVKLLEEYLRKQGENPDNLTWYDRLKGRTGGEGKETKMIRFGMIGTGKIAQKFWQANRYGKDFELTAVYSRTLERAREFGFQKGRLQYFDDLEAFANSDCIDAVYVASPNCCHHDQVMTLLKAGKHVLCEKPMASNLKEAEEMFSEAEKQNLILLEGMRSIYAPSFEKMLPYMESLGKIRRATLQYCQYSSRYDNYKRGIIENAFKPELSNGALMDIGVYVVACMIRLFGAPVSIKASGIKLSNGVDGAGTILMEYPDMIGEAIYSKITDSAMPSQIQGEDASMLVQEIENIKDLRIVRKGVVQSIHFEQSDNILNYETQEFIKMIKTGMGWEKSREITLETMKVLDEARRQLISYFLLMRNHRERKNKKRPQKRRSKDMAGQTEFLQAIQELERLGETNGNQLSMEEINSYFSDMKLEEKQLDFICNYFESHHIYITNRVQRFEEEIGDEEIPNKEDPMDAEIVAFYLKEMEKANSLSGEQERVIARKLVSGDDTARNLLIEANLSRAVEIAKEYEGRGLLLSDLIQESNIGLMVAVNEFEPDIDKDFHTFSEKMIRKHLEETLEEYNSSTRSAVKMANRVNEMNDIATAFAKEYEREAKPSEIAERMGITEEEVRELMKVSLDAIAVLNQDK</sequence>
<dbReference type="InterPro" id="IPR023198">
    <property type="entry name" value="PGP-like_dom2"/>
</dbReference>
<dbReference type="InterPro" id="IPR013325">
    <property type="entry name" value="RNA_pol_sigma_r2"/>
</dbReference>
<dbReference type="Gene3D" id="1.10.10.10">
    <property type="entry name" value="Winged helix-like DNA-binding domain superfamily/Winged helix DNA-binding domain"/>
    <property type="match status" value="1"/>
</dbReference>
<evidence type="ECO:0000259" key="4">
    <source>
        <dbReference type="Pfam" id="PF22725"/>
    </source>
</evidence>
<dbReference type="Proteomes" id="UP000262524">
    <property type="component" value="Unassembled WGS sequence"/>
</dbReference>
<dbReference type="Pfam" id="PF04539">
    <property type="entry name" value="Sigma70_r3"/>
    <property type="match status" value="1"/>
</dbReference>
<dbReference type="InterPro" id="IPR055170">
    <property type="entry name" value="GFO_IDH_MocA-like_dom"/>
</dbReference>
<dbReference type="Pfam" id="PF01408">
    <property type="entry name" value="GFO_IDH_MocA"/>
    <property type="match status" value="1"/>
</dbReference>